<feature type="binding site" evidence="8">
    <location>
        <position position="206"/>
    </location>
    <ligand>
        <name>Mn(2+)</name>
        <dbReference type="ChEBI" id="CHEBI:29035"/>
    </ligand>
</feature>
<comment type="function">
    <text evidence="8">CRISPR (clustered regularly interspaced short palindromic repeat), is an adaptive immune system that provides protection against mobile genetic elements (viruses, transposable elements and conjugative plasmids). CRISPR clusters contain spacers, sequences complementary to antecedent mobile elements, and target invading nucleic acids. CRISPR clusters are transcribed and processed into CRISPR RNA (crRNA). Acts as a dsDNA endonuclease. Involved in the integration of spacer DNA into the CRISPR cassette.</text>
</comment>
<dbReference type="InterPro" id="IPR002729">
    <property type="entry name" value="CRISPR-assoc_Cas1"/>
</dbReference>
<evidence type="ECO:0000256" key="7">
    <source>
        <dbReference type="ARBA" id="ARBA00023125"/>
    </source>
</evidence>
<dbReference type="InterPro" id="IPR019851">
    <property type="entry name" value="CRISPR-assoc_Cas1_ECOLI"/>
</dbReference>
<keyword evidence="6 8" id="KW-0051">Antiviral defense</keyword>
<evidence type="ECO:0000256" key="2">
    <source>
        <dbReference type="ARBA" id="ARBA00022723"/>
    </source>
</evidence>
<comment type="cofactor">
    <cofactor evidence="8">
        <name>Mg(2+)</name>
        <dbReference type="ChEBI" id="CHEBI:18420"/>
    </cofactor>
    <cofactor evidence="8">
        <name>Mn(2+)</name>
        <dbReference type="ChEBI" id="CHEBI:29035"/>
    </cofactor>
</comment>
<dbReference type="RefSeq" id="WP_161258891.1">
    <property type="nucleotide sequence ID" value="NZ_WXEY01000012.1"/>
</dbReference>
<dbReference type="InterPro" id="IPR033641">
    <property type="entry name" value="Cas1_I-E"/>
</dbReference>
<name>A0A845LBS0_9FIRM</name>
<evidence type="ECO:0000256" key="8">
    <source>
        <dbReference type="HAMAP-Rule" id="MF_01470"/>
    </source>
</evidence>
<keyword evidence="11" id="KW-1185">Reference proteome</keyword>
<dbReference type="GO" id="GO:0046872">
    <property type="term" value="F:metal ion binding"/>
    <property type="evidence" value="ECO:0007669"/>
    <property type="project" value="UniProtKB-UniRule"/>
</dbReference>
<reference evidence="10 11" key="1">
    <citation type="submission" date="2020-01" db="EMBL/GenBank/DDBJ databases">
        <title>Whole-genome sequence of Heliobacterium undosum DSM 13378.</title>
        <authorList>
            <person name="Kyndt J.A."/>
            <person name="Meyer T.E."/>
        </authorList>
    </citation>
    <scope>NUCLEOTIDE SEQUENCE [LARGE SCALE GENOMIC DNA]</scope>
    <source>
        <strain evidence="10 11">DSM 13378</strain>
    </source>
</reference>
<feature type="region of interest" description="Disordered" evidence="9">
    <location>
        <begin position="287"/>
        <end position="310"/>
    </location>
</feature>
<accession>A0A845LBS0</accession>
<dbReference type="PANTHER" id="PTHR34353">
    <property type="entry name" value="CRISPR-ASSOCIATED ENDONUCLEASE CAS1 1"/>
    <property type="match status" value="1"/>
</dbReference>
<dbReference type="PANTHER" id="PTHR34353:SF3">
    <property type="entry name" value="CRISPR-ASSOCIATED ENDONUCLEASE CAS1"/>
    <property type="match status" value="1"/>
</dbReference>
<organism evidence="10 11">
    <name type="scientific">Heliomicrobium undosum</name>
    <dbReference type="NCBI Taxonomy" id="121734"/>
    <lineage>
        <taxon>Bacteria</taxon>
        <taxon>Bacillati</taxon>
        <taxon>Bacillota</taxon>
        <taxon>Clostridia</taxon>
        <taxon>Eubacteriales</taxon>
        <taxon>Heliobacteriaceae</taxon>
        <taxon>Heliomicrobium</taxon>
    </lineage>
</organism>
<evidence type="ECO:0000256" key="1">
    <source>
        <dbReference type="ARBA" id="ARBA00022722"/>
    </source>
</evidence>
<evidence type="ECO:0000256" key="9">
    <source>
        <dbReference type="SAM" id="MobiDB-lite"/>
    </source>
</evidence>
<dbReference type="EC" id="3.1.-.-" evidence="8"/>
<keyword evidence="7 8" id="KW-0238">DNA-binding</keyword>
<keyword evidence="8" id="KW-0464">Manganese</keyword>
<sequence length="310" mass="34300">MRDLHELPRLTDSISYLYIEHAVVEQEAKAIALWREDGKVQVPCASLSVLLLGPGTKISHAAMRTLADCGCSVLWVGEGGLRVYGQGMGETRSSSNLLRQVSLWSNPDTRMAVVRRMYELRFREPVSPEMTLRQIRGMEGGRVRQIYARLAKEHGVVWTGRNYDRGNWNSADPVNRALSAANACLYGVCHAAIVSMGYSPAVGFIHTGKQLSFVYDVADIYKTDTTIAVAFTVAGKNDVANIEREVRLACRQQFHDKRLLERVAKDLSTLFSGINLPEVIEGYDGSDDKPGGIWDDQDGVVSGGKNYSDE</sequence>
<dbReference type="Proteomes" id="UP000463470">
    <property type="component" value="Unassembled WGS sequence"/>
</dbReference>
<comment type="subunit">
    <text evidence="8">Homodimer, forms a heterotetramer with a Cas2 homodimer.</text>
</comment>
<gene>
    <name evidence="10" type="primary">cas1e</name>
    <name evidence="8" type="synonym">cas1</name>
    <name evidence="10" type="ORF">GTO91_11675</name>
</gene>
<dbReference type="HAMAP" id="MF_01470">
    <property type="entry name" value="Cas1"/>
    <property type="match status" value="1"/>
</dbReference>
<dbReference type="InterPro" id="IPR050646">
    <property type="entry name" value="Cas1"/>
</dbReference>
<dbReference type="AlphaFoldDB" id="A0A845LBS0"/>
<evidence type="ECO:0000313" key="10">
    <source>
        <dbReference type="EMBL" id="MZP30371.1"/>
    </source>
</evidence>
<feature type="binding site" evidence="8">
    <location>
        <position position="219"/>
    </location>
    <ligand>
        <name>Mn(2+)</name>
        <dbReference type="ChEBI" id="CHEBI:29035"/>
    </ligand>
</feature>
<protein>
    <recommendedName>
        <fullName evidence="8">CRISPR-associated endonuclease Cas1</fullName>
        <ecNumber evidence="8">3.1.-.-</ecNumber>
    </recommendedName>
</protein>
<feature type="binding site" evidence="8">
    <location>
        <position position="139"/>
    </location>
    <ligand>
        <name>Mn(2+)</name>
        <dbReference type="ChEBI" id="CHEBI:29035"/>
    </ligand>
</feature>
<evidence type="ECO:0000313" key="11">
    <source>
        <dbReference type="Proteomes" id="UP000463470"/>
    </source>
</evidence>
<comment type="similarity">
    <text evidence="8">Belongs to the CRISPR-associated endonuclease Cas1 family.</text>
</comment>
<keyword evidence="1 8" id="KW-0540">Nuclease</keyword>
<dbReference type="OrthoDB" id="9777847at2"/>
<dbReference type="GO" id="GO:0004520">
    <property type="term" value="F:DNA endonuclease activity"/>
    <property type="evidence" value="ECO:0007669"/>
    <property type="project" value="InterPro"/>
</dbReference>
<dbReference type="Gene3D" id="1.20.120.920">
    <property type="entry name" value="CRISPR-associated endonuclease Cas1, C-terminal domain"/>
    <property type="match status" value="1"/>
</dbReference>
<comment type="caution">
    <text evidence="10">The sequence shown here is derived from an EMBL/GenBank/DDBJ whole genome shotgun (WGS) entry which is preliminary data.</text>
</comment>
<evidence type="ECO:0000256" key="3">
    <source>
        <dbReference type="ARBA" id="ARBA00022759"/>
    </source>
</evidence>
<dbReference type="Pfam" id="PF01867">
    <property type="entry name" value="Cas_Cas1"/>
    <property type="match status" value="2"/>
</dbReference>
<dbReference type="EMBL" id="WXEY01000012">
    <property type="protein sequence ID" value="MZP30371.1"/>
    <property type="molecule type" value="Genomic_DNA"/>
</dbReference>
<keyword evidence="5 8" id="KW-0460">Magnesium</keyword>
<keyword evidence="3 8" id="KW-0255">Endonuclease</keyword>
<dbReference type="InterPro" id="IPR042211">
    <property type="entry name" value="CRISPR-assoc_Cas1_N"/>
</dbReference>
<dbReference type="GO" id="GO:0003677">
    <property type="term" value="F:DNA binding"/>
    <property type="evidence" value="ECO:0007669"/>
    <property type="project" value="UniProtKB-KW"/>
</dbReference>
<dbReference type="GO" id="GO:0051607">
    <property type="term" value="P:defense response to virus"/>
    <property type="evidence" value="ECO:0007669"/>
    <property type="project" value="UniProtKB-UniRule"/>
</dbReference>
<dbReference type="GO" id="GO:0016787">
    <property type="term" value="F:hydrolase activity"/>
    <property type="evidence" value="ECO:0007669"/>
    <property type="project" value="UniProtKB-KW"/>
</dbReference>
<evidence type="ECO:0000256" key="5">
    <source>
        <dbReference type="ARBA" id="ARBA00022842"/>
    </source>
</evidence>
<dbReference type="InterPro" id="IPR042206">
    <property type="entry name" value="CRISPR-assoc_Cas1_C"/>
</dbReference>
<dbReference type="NCBIfam" id="TIGR00287">
    <property type="entry name" value="cas1"/>
    <property type="match status" value="1"/>
</dbReference>
<dbReference type="NCBIfam" id="TIGR03638">
    <property type="entry name" value="cas1_ECOLI"/>
    <property type="match status" value="1"/>
</dbReference>
<evidence type="ECO:0000256" key="6">
    <source>
        <dbReference type="ARBA" id="ARBA00023118"/>
    </source>
</evidence>
<keyword evidence="2 8" id="KW-0479">Metal-binding</keyword>
<proteinExistence type="inferred from homology"/>
<dbReference type="GO" id="GO:0043571">
    <property type="term" value="P:maintenance of CRISPR repeat elements"/>
    <property type="evidence" value="ECO:0007669"/>
    <property type="project" value="UniProtKB-UniRule"/>
</dbReference>
<dbReference type="Gene3D" id="3.100.10.20">
    <property type="entry name" value="CRISPR-associated endonuclease Cas1, N-terminal domain"/>
    <property type="match status" value="1"/>
</dbReference>
<evidence type="ECO:0000256" key="4">
    <source>
        <dbReference type="ARBA" id="ARBA00022801"/>
    </source>
</evidence>
<dbReference type="CDD" id="cd09719">
    <property type="entry name" value="Cas1_I-E"/>
    <property type="match status" value="1"/>
</dbReference>
<keyword evidence="4 8" id="KW-0378">Hydrolase</keyword>